<protein>
    <submittedName>
        <fullName evidence="2">Uncharacterized protein</fullName>
    </submittedName>
</protein>
<keyword evidence="3" id="KW-1185">Reference proteome</keyword>
<evidence type="ECO:0000313" key="3">
    <source>
        <dbReference type="Proteomes" id="UP001174936"/>
    </source>
</evidence>
<accession>A0AA39YQP0</accession>
<dbReference type="Proteomes" id="UP001174936">
    <property type="component" value="Unassembled WGS sequence"/>
</dbReference>
<organism evidence="2 3">
    <name type="scientific">Cercophora newfieldiana</name>
    <dbReference type="NCBI Taxonomy" id="92897"/>
    <lineage>
        <taxon>Eukaryota</taxon>
        <taxon>Fungi</taxon>
        <taxon>Dikarya</taxon>
        <taxon>Ascomycota</taxon>
        <taxon>Pezizomycotina</taxon>
        <taxon>Sordariomycetes</taxon>
        <taxon>Sordariomycetidae</taxon>
        <taxon>Sordariales</taxon>
        <taxon>Lasiosphaeriaceae</taxon>
        <taxon>Cercophora</taxon>
    </lineage>
</organism>
<name>A0AA39YQP0_9PEZI</name>
<feature type="compositionally biased region" description="Low complexity" evidence="1">
    <location>
        <begin position="245"/>
        <end position="254"/>
    </location>
</feature>
<sequence>MGHHPSSKKPSSRGLGYTEAIKRFKLAVQSYAKGHAFVESKRTHYCCSSNYTERRLNWLEDGLRDWKFYTPLKADMTISKKAFEIIRRTEDSLSTAVSPETPPDVKTDPIYKIFSTPLARLEKEMQTDGVFPRQSFDGPAAIADVNQGEEDDPEPLYLENDAEPSFQPYQPYQSDNAHSYPADDAECWQPSYDPQYSIDPDPYVPSDDIDPGHGEYPTQQEYPMQDEHAPDITADDQPSREADADSGYYDGYADMPAPEQDQPESPAPPTKSCGKDKKQKKKKKRTDDMNENCGDESKDSGHISVEFVLRAKVGPDGARETEATTKVSGAAKDVQSFWEASARTPGWLDGMNPGRLLDSPNREAGPSSRLIELEPE</sequence>
<dbReference type="AlphaFoldDB" id="A0AA39YQP0"/>
<proteinExistence type="predicted"/>
<dbReference type="EMBL" id="JAULSV010000001">
    <property type="protein sequence ID" value="KAK0656878.1"/>
    <property type="molecule type" value="Genomic_DNA"/>
</dbReference>
<evidence type="ECO:0000256" key="1">
    <source>
        <dbReference type="SAM" id="MobiDB-lite"/>
    </source>
</evidence>
<feature type="region of interest" description="Disordered" evidence="1">
    <location>
        <begin position="344"/>
        <end position="376"/>
    </location>
</feature>
<feature type="region of interest" description="Disordered" evidence="1">
    <location>
        <begin position="145"/>
        <end position="299"/>
    </location>
</feature>
<evidence type="ECO:0000313" key="2">
    <source>
        <dbReference type="EMBL" id="KAK0656878.1"/>
    </source>
</evidence>
<gene>
    <name evidence="2" type="ORF">B0T16DRAFT_441721</name>
</gene>
<feature type="compositionally biased region" description="Polar residues" evidence="1">
    <location>
        <begin position="167"/>
        <end position="177"/>
    </location>
</feature>
<comment type="caution">
    <text evidence="2">The sequence shown here is derived from an EMBL/GenBank/DDBJ whole genome shotgun (WGS) entry which is preliminary data.</text>
</comment>
<reference evidence="2" key="1">
    <citation type="submission" date="2023-06" db="EMBL/GenBank/DDBJ databases">
        <title>Genome-scale phylogeny and comparative genomics of the fungal order Sordariales.</title>
        <authorList>
            <consortium name="Lawrence Berkeley National Laboratory"/>
            <person name="Hensen N."/>
            <person name="Bonometti L."/>
            <person name="Westerberg I."/>
            <person name="Brannstrom I.O."/>
            <person name="Guillou S."/>
            <person name="Cros-Aarteil S."/>
            <person name="Calhoun S."/>
            <person name="Haridas S."/>
            <person name="Kuo A."/>
            <person name="Mondo S."/>
            <person name="Pangilinan J."/>
            <person name="Riley R."/>
            <person name="Labutti K."/>
            <person name="Andreopoulos B."/>
            <person name="Lipzen A."/>
            <person name="Chen C."/>
            <person name="Yanf M."/>
            <person name="Daum C."/>
            <person name="Ng V."/>
            <person name="Clum A."/>
            <person name="Steindorff A."/>
            <person name="Ohm R."/>
            <person name="Martin F."/>
            <person name="Silar P."/>
            <person name="Natvig D."/>
            <person name="Lalanne C."/>
            <person name="Gautier V."/>
            <person name="Ament-Velasquez S.L."/>
            <person name="Kruys A."/>
            <person name="Hutchinson M.I."/>
            <person name="Powell A.J."/>
            <person name="Barry K."/>
            <person name="Miller A.N."/>
            <person name="Grigoriev I.V."/>
            <person name="Debuchy R."/>
            <person name="Gladieux P."/>
            <person name="Thoren M.H."/>
            <person name="Johannesson H."/>
        </authorList>
    </citation>
    <scope>NUCLEOTIDE SEQUENCE</scope>
    <source>
        <strain evidence="2">SMH2532-1</strain>
    </source>
</reference>